<comment type="caution">
    <text evidence="1">The sequence shown here is derived from an EMBL/GenBank/DDBJ whole genome shotgun (WGS) entry which is preliminary data.</text>
</comment>
<dbReference type="AlphaFoldDB" id="A0AAE0BL02"/>
<evidence type="ECO:0000313" key="2">
    <source>
        <dbReference type="Proteomes" id="UP001190700"/>
    </source>
</evidence>
<gene>
    <name evidence="1" type="ORF">CYMTET_52354</name>
</gene>
<dbReference type="Proteomes" id="UP001190700">
    <property type="component" value="Unassembled WGS sequence"/>
</dbReference>
<organism evidence="1 2">
    <name type="scientific">Cymbomonas tetramitiformis</name>
    <dbReference type="NCBI Taxonomy" id="36881"/>
    <lineage>
        <taxon>Eukaryota</taxon>
        <taxon>Viridiplantae</taxon>
        <taxon>Chlorophyta</taxon>
        <taxon>Pyramimonadophyceae</taxon>
        <taxon>Pyramimonadales</taxon>
        <taxon>Pyramimonadaceae</taxon>
        <taxon>Cymbomonas</taxon>
    </lineage>
</organism>
<reference evidence="1 2" key="1">
    <citation type="journal article" date="2015" name="Genome Biol. Evol.">
        <title>Comparative Genomics of a Bacterivorous Green Alga Reveals Evolutionary Causalities and Consequences of Phago-Mixotrophic Mode of Nutrition.</title>
        <authorList>
            <person name="Burns J.A."/>
            <person name="Paasch A."/>
            <person name="Narechania A."/>
            <person name="Kim E."/>
        </authorList>
    </citation>
    <scope>NUCLEOTIDE SEQUENCE [LARGE SCALE GENOMIC DNA]</scope>
    <source>
        <strain evidence="1 2">PLY_AMNH</strain>
    </source>
</reference>
<accession>A0AAE0BL02</accession>
<sequence>MFNINLGSNYGGSISEALIVLFFEENNAKVTAIYAKRRHRQWAKAVRELSLGGKDQYFEAAKDSEKLFKIVVVLKNEFSSAGLDLSSFEFDDLAKGVIPKVNELLYDTLAYIVKSDSAAEHFLLGTDSVSDRDARRALLDLIKGCVPPGVRQTLQEEHSQLRYAARVDPQPLLAREQRLVAADDGLEAFAAAVAEYDAPAVLAPGGESDGIDVSAYGFAVRPTLAAA</sequence>
<protein>
    <submittedName>
        <fullName evidence="1">Uncharacterized protein</fullName>
    </submittedName>
</protein>
<dbReference type="EMBL" id="LGRX02034520">
    <property type="protein sequence ID" value="KAK3237582.1"/>
    <property type="molecule type" value="Genomic_DNA"/>
</dbReference>
<keyword evidence="2" id="KW-1185">Reference proteome</keyword>
<name>A0AAE0BL02_9CHLO</name>
<proteinExistence type="predicted"/>
<evidence type="ECO:0000313" key="1">
    <source>
        <dbReference type="EMBL" id="KAK3237582.1"/>
    </source>
</evidence>